<keyword evidence="1" id="KW-0175">Coiled coil</keyword>
<name>A0ABR2LAP4_9EUKA</name>
<feature type="compositionally biased region" description="Polar residues" evidence="2">
    <location>
        <begin position="385"/>
        <end position="394"/>
    </location>
</feature>
<feature type="region of interest" description="Disordered" evidence="2">
    <location>
        <begin position="1"/>
        <end position="30"/>
    </location>
</feature>
<reference evidence="3 4" key="1">
    <citation type="submission" date="2024-04" db="EMBL/GenBank/DDBJ databases">
        <title>Tritrichomonas musculus Genome.</title>
        <authorList>
            <person name="Alves-Ferreira E."/>
            <person name="Grigg M."/>
            <person name="Lorenzi H."/>
            <person name="Galac M."/>
        </authorList>
    </citation>
    <scope>NUCLEOTIDE SEQUENCE [LARGE SCALE GENOMIC DNA]</scope>
    <source>
        <strain evidence="3 4">EAF2021</strain>
    </source>
</reference>
<dbReference type="EMBL" id="JAPFFF010000001">
    <property type="protein sequence ID" value="KAK8900398.1"/>
    <property type="molecule type" value="Genomic_DNA"/>
</dbReference>
<evidence type="ECO:0000313" key="4">
    <source>
        <dbReference type="Proteomes" id="UP001470230"/>
    </source>
</evidence>
<gene>
    <name evidence="3" type="ORF">M9Y10_002725</name>
</gene>
<feature type="compositionally biased region" description="Polar residues" evidence="2">
    <location>
        <begin position="1"/>
        <end position="24"/>
    </location>
</feature>
<keyword evidence="4" id="KW-1185">Reference proteome</keyword>
<accession>A0ABR2LAP4</accession>
<feature type="region of interest" description="Disordered" evidence="2">
    <location>
        <begin position="365"/>
        <end position="394"/>
    </location>
</feature>
<sequence length="394" mass="45204">MSLNQNIQTTLIQSSPGRTLNLSTDKPETRAKYQAQDLREVLKERMAELAALNSEWSITESSMNAQCEALTSQLRDLDLQFQNIKSNEQVKHIQQLKELQQQHKDNVLFLQNQINERLEGETEPENLDEIQEYDNEIAALKAEIARWEDQPLPTGDDDLIDEEADERIRKLEEQYEEMVQIHDEAIQQREDDSKDSMSKIEQIILKGQDEEEKLNQDIQELIDKLNNLDANHVNQIEEMQNEMADERAHCSNSLKNISAKINQIQIKIAKKQRECSKRAQELHTVADDLRSELDSYTTRQKQQIKEATAAAKAYAEVKRKFVSMHKELEMLNSEKVREIVEHETLMKGLNKMDNFVLSQMSASGSSTINAGSRGSSSRGVTRTSIFSSSHGSKF</sequence>
<feature type="compositionally biased region" description="Low complexity" evidence="2">
    <location>
        <begin position="371"/>
        <end position="384"/>
    </location>
</feature>
<dbReference type="Proteomes" id="UP001470230">
    <property type="component" value="Unassembled WGS sequence"/>
</dbReference>
<comment type="caution">
    <text evidence="3">The sequence shown here is derived from an EMBL/GenBank/DDBJ whole genome shotgun (WGS) entry which is preliminary data.</text>
</comment>
<feature type="coiled-coil region" evidence="1">
    <location>
        <begin position="35"/>
        <end position="306"/>
    </location>
</feature>
<proteinExistence type="predicted"/>
<protein>
    <submittedName>
        <fullName evidence="3">Uncharacterized protein</fullName>
    </submittedName>
</protein>
<evidence type="ECO:0000256" key="1">
    <source>
        <dbReference type="SAM" id="Coils"/>
    </source>
</evidence>
<evidence type="ECO:0000313" key="3">
    <source>
        <dbReference type="EMBL" id="KAK8900398.1"/>
    </source>
</evidence>
<organism evidence="3 4">
    <name type="scientific">Tritrichomonas musculus</name>
    <dbReference type="NCBI Taxonomy" id="1915356"/>
    <lineage>
        <taxon>Eukaryota</taxon>
        <taxon>Metamonada</taxon>
        <taxon>Parabasalia</taxon>
        <taxon>Tritrichomonadida</taxon>
        <taxon>Tritrichomonadidae</taxon>
        <taxon>Tritrichomonas</taxon>
    </lineage>
</organism>
<evidence type="ECO:0000256" key="2">
    <source>
        <dbReference type="SAM" id="MobiDB-lite"/>
    </source>
</evidence>